<dbReference type="SUPFAM" id="SSF48403">
    <property type="entry name" value="Ankyrin repeat"/>
    <property type="match status" value="2"/>
</dbReference>
<dbReference type="EMBL" id="JAATWM020000051">
    <property type="protein sequence ID" value="KAF9870701.1"/>
    <property type="molecule type" value="Genomic_DNA"/>
</dbReference>
<dbReference type="InterPro" id="IPR002110">
    <property type="entry name" value="Ankyrin_rpt"/>
</dbReference>
<gene>
    <name evidence="4" type="ORF">CkaCkLH20_11803</name>
</gene>
<dbReference type="AlphaFoldDB" id="A0A9P6HX89"/>
<evidence type="ECO:0000256" key="3">
    <source>
        <dbReference type="PROSITE-ProRule" id="PRU00023"/>
    </source>
</evidence>
<keyword evidence="1" id="KW-0677">Repeat</keyword>
<dbReference type="Pfam" id="PF12796">
    <property type="entry name" value="Ank_2"/>
    <property type="match status" value="1"/>
</dbReference>
<dbReference type="InterPro" id="IPR051165">
    <property type="entry name" value="Multifunctional_ANK_Repeat"/>
</dbReference>
<organism evidence="4 5">
    <name type="scientific">Colletotrichum karsti</name>
    <dbReference type="NCBI Taxonomy" id="1095194"/>
    <lineage>
        <taxon>Eukaryota</taxon>
        <taxon>Fungi</taxon>
        <taxon>Dikarya</taxon>
        <taxon>Ascomycota</taxon>
        <taxon>Pezizomycotina</taxon>
        <taxon>Sordariomycetes</taxon>
        <taxon>Hypocreomycetidae</taxon>
        <taxon>Glomerellales</taxon>
        <taxon>Glomerellaceae</taxon>
        <taxon>Colletotrichum</taxon>
        <taxon>Colletotrichum boninense species complex</taxon>
    </lineage>
</organism>
<comment type="caution">
    <text evidence="4">The sequence shown here is derived from an EMBL/GenBank/DDBJ whole genome shotgun (WGS) entry which is preliminary data.</text>
</comment>
<dbReference type="PANTHER" id="PTHR24123:SF33">
    <property type="entry name" value="PROTEIN HOS4"/>
    <property type="match status" value="1"/>
</dbReference>
<dbReference type="PROSITE" id="PS50088">
    <property type="entry name" value="ANK_REPEAT"/>
    <property type="match status" value="1"/>
</dbReference>
<reference evidence="4" key="2">
    <citation type="submission" date="2020-11" db="EMBL/GenBank/DDBJ databases">
        <title>Whole genome sequencing of Colletotrichum sp.</title>
        <authorList>
            <person name="Li H."/>
        </authorList>
    </citation>
    <scope>NUCLEOTIDE SEQUENCE</scope>
    <source>
        <strain evidence="4">CkLH20</strain>
    </source>
</reference>
<evidence type="ECO:0000313" key="5">
    <source>
        <dbReference type="Proteomes" id="UP000781932"/>
    </source>
</evidence>
<protein>
    <recommendedName>
        <fullName evidence="6">Ankyrin repeat protein</fullName>
    </recommendedName>
</protein>
<evidence type="ECO:0000256" key="1">
    <source>
        <dbReference type="ARBA" id="ARBA00022737"/>
    </source>
</evidence>
<evidence type="ECO:0000313" key="4">
    <source>
        <dbReference type="EMBL" id="KAF9870701.1"/>
    </source>
</evidence>
<dbReference type="PROSITE" id="PS50297">
    <property type="entry name" value="ANK_REP_REGION"/>
    <property type="match status" value="1"/>
</dbReference>
<dbReference type="GeneID" id="62167591"/>
<dbReference type="PANTHER" id="PTHR24123">
    <property type="entry name" value="ANKYRIN REPEAT-CONTAINING"/>
    <property type="match status" value="1"/>
</dbReference>
<evidence type="ECO:0008006" key="6">
    <source>
        <dbReference type="Google" id="ProtNLM"/>
    </source>
</evidence>
<dbReference type="InterPro" id="IPR036770">
    <property type="entry name" value="Ankyrin_rpt-contain_sf"/>
</dbReference>
<accession>A0A9P6HX89</accession>
<keyword evidence="2 3" id="KW-0040">ANK repeat</keyword>
<reference evidence="4" key="1">
    <citation type="submission" date="2020-03" db="EMBL/GenBank/DDBJ databases">
        <authorList>
            <person name="He L."/>
        </authorList>
    </citation>
    <scope>NUCLEOTIDE SEQUENCE</scope>
    <source>
        <strain evidence="4">CkLH20</strain>
    </source>
</reference>
<keyword evidence="5" id="KW-1185">Reference proteome</keyword>
<dbReference type="SMART" id="SM00248">
    <property type="entry name" value="ANK"/>
    <property type="match status" value="3"/>
</dbReference>
<feature type="repeat" description="ANK" evidence="3">
    <location>
        <begin position="124"/>
        <end position="156"/>
    </location>
</feature>
<name>A0A9P6HX89_9PEZI</name>
<sequence>MGSSTRERNEVDSANRSLLFVAVEENKLEAANHLIAFGAELDTVSGNKTALGIAAMKSGSTRGTAPFAHQMLEKGASPKAGMNQEVFSLLCASAAGDFSKVEALLKNNTKDSSSFSLVNGTDQLGHTALHVAACFGRYEVASLLIASGAKTDAEVALGGQGAIHMTVLERPLCLYLDADHQSHLPKYQQLTQDHATTMNLLLEHNASLRHKRDGNAYTVEALISERVQDSRGLNTFEMSIFQQMLMILEYHSHKTEENDDAVLHGGGDVQLDFSRIKIQHYTPNGERPIPGDKRLRTLMESLQESSQNFENGSWRWIHLFENVSQTAHLCR</sequence>
<dbReference type="OrthoDB" id="9975114at2759"/>
<evidence type="ECO:0000256" key="2">
    <source>
        <dbReference type="ARBA" id="ARBA00023043"/>
    </source>
</evidence>
<dbReference type="RefSeq" id="XP_038740162.1">
    <property type="nucleotide sequence ID" value="XM_038894517.1"/>
</dbReference>
<dbReference type="Proteomes" id="UP000781932">
    <property type="component" value="Unassembled WGS sequence"/>
</dbReference>
<proteinExistence type="predicted"/>
<dbReference type="Gene3D" id="1.25.40.20">
    <property type="entry name" value="Ankyrin repeat-containing domain"/>
    <property type="match status" value="2"/>
</dbReference>